<evidence type="ECO:0000313" key="3">
    <source>
        <dbReference type="Proteomes" id="UP001500713"/>
    </source>
</evidence>
<dbReference type="EMBL" id="BAAAEM010000003">
    <property type="protein sequence ID" value="GAA0482957.1"/>
    <property type="molecule type" value="Genomic_DNA"/>
</dbReference>
<feature type="compositionally biased region" description="Polar residues" evidence="1">
    <location>
        <begin position="42"/>
        <end position="60"/>
    </location>
</feature>
<evidence type="ECO:0000313" key="2">
    <source>
        <dbReference type="EMBL" id="GAA0482957.1"/>
    </source>
</evidence>
<gene>
    <name evidence="2" type="ORF">GCM10009096_26650</name>
</gene>
<feature type="region of interest" description="Disordered" evidence="1">
    <location>
        <begin position="41"/>
        <end position="60"/>
    </location>
</feature>
<dbReference type="Proteomes" id="UP001500713">
    <property type="component" value="Unassembled WGS sequence"/>
</dbReference>
<evidence type="ECO:0000256" key="1">
    <source>
        <dbReference type="SAM" id="MobiDB-lite"/>
    </source>
</evidence>
<sequence>MSATTKTGKSMNLSRTDVSAIISVLLFSLTILISAVGPVEAQSPTISEDGTISPTVSYKA</sequence>
<name>A0ABN1ATA3_9SPHN</name>
<protein>
    <submittedName>
        <fullName evidence="2">Uncharacterized protein</fullName>
    </submittedName>
</protein>
<reference evidence="2 3" key="1">
    <citation type="journal article" date="2019" name="Int. J. Syst. Evol. Microbiol.">
        <title>The Global Catalogue of Microorganisms (GCM) 10K type strain sequencing project: providing services to taxonomists for standard genome sequencing and annotation.</title>
        <authorList>
            <consortium name="The Broad Institute Genomics Platform"/>
            <consortium name="The Broad Institute Genome Sequencing Center for Infectious Disease"/>
            <person name="Wu L."/>
            <person name="Ma J."/>
        </authorList>
    </citation>
    <scope>NUCLEOTIDE SEQUENCE [LARGE SCALE GENOMIC DNA]</scope>
    <source>
        <strain evidence="2 3">JCM 14162</strain>
    </source>
</reference>
<accession>A0ABN1ATA3</accession>
<organism evidence="2 3">
    <name type="scientific">Parasphingorhabdus litoris</name>
    <dbReference type="NCBI Taxonomy" id="394733"/>
    <lineage>
        <taxon>Bacteria</taxon>
        <taxon>Pseudomonadati</taxon>
        <taxon>Pseudomonadota</taxon>
        <taxon>Alphaproteobacteria</taxon>
        <taxon>Sphingomonadales</taxon>
        <taxon>Sphingomonadaceae</taxon>
        <taxon>Parasphingorhabdus</taxon>
    </lineage>
</organism>
<comment type="caution">
    <text evidence="2">The sequence shown here is derived from an EMBL/GenBank/DDBJ whole genome shotgun (WGS) entry which is preliminary data.</text>
</comment>
<keyword evidence="3" id="KW-1185">Reference proteome</keyword>
<proteinExistence type="predicted"/>